<dbReference type="RefSeq" id="XP_012186548.1">
    <property type="nucleotide sequence ID" value="XM_012331158.1"/>
</dbReference>
<dbReference type="EMBL" id="DF238771">
    <property type="protein sequence ID" value="GAC92961.1"/>
    <property type="molecule type" value="Genomic_DNA"/>
</dbReference>
<dbReference type="OrthoDB" id="2546488at2759"/>
<feature type="compositionally biased region" description="Basic and acidic residues" evidence="1">
    <location>
        <begin position="170"/>
        <end position="181"/>
    </location>
</feature>
<evidence type="ECO:0000313" key="3">
    <source>
        <dbReference type="Proteomes" id="UP000014071"/>
    </source>
</evidence>
<proteinExistence type="predicted"/>
<evidence type="ECO:0000256" key="1">
    <source>
        <dbReference type="SAM" id="MobiDB-lite"/>
    </source>
</evidence>
<organism evidence="2 3">
    <name type="scientific">Pseudozyma hubeiensis (strain SY62)</name>
    <name type="common">Yeast</name>
    <dbReference type="NCBI Taxonomy" id="1305764"/>
    <lineage>
        <taxon>Eukaryota</taxon>
        <taxon>Fungi</taxon>
        <taxon>Dikarya</taxon>
        <taxon>Basidiomycota</taxon>
        <taxon>Ustilaginomycotina</taxon>
        <taxon>Ustilaginomycetes</taxon>
        <taxon>Ustilaginales</taxon>
        <taxon>Ustilaginaceae</taxon>
        <taxon>Pseudozyma</taxon>
    </lineage>
</organism>
<name>R9NWR4_PSEHS</name>
<feature type="region of interest" description="Disordered" evidence="1">
    <location>
        <begin position="224"/>
        <end position="248"/>
    </location>
</feature>
<keyword evidence="3" id="KW-1185">Reference proteome</keyword>
<feature type="region of interest" description="Disordered" evidence="1">
    <location>
        <begin position="702"/>
        <end position="727"/>
    </location>
</feature>
<dbReference type="Proteomes" id="UP000014071">
    <property type="component" value="Unassembled WGS sequence"/>
</dbReference>
<dbReference type="GeneID" id="24105827"/>
<feature type="region of interest" description="Disordered" evidence="1">
    <location>
        <begin position="628"/>
        <end position="665"/>
    </location>
</feature>
<feature type="region of interest" description="Disordered" evidence="1">
    <location>
        <begin position="1"/>
        <end position="48"/>
    </location>
</feature>
<sequence>MTASGNGAEAAKDGVGSSSGLSLRERMRLKAQQQLQDKAQPTSVASSSIDTRDLVAIDVESDEEDLGALTLGRSKRQAALKRPATYSIDPLDDSSRLKRHPNKLPTSLAKYAAVPTSKTKGIDGLLREQQRRAKRGTDADGFSRAEAIALSMEQERLGRMGIAFSDMDSDDVRSAAGERSRSSSVDPRQTKWTNLNTNRNGLNDNGKERETTVRALSPTIPSFLWSSQSEASDSDDDAERHVDASKTKQQVEASLAAVGADEDEKQLALDILQSDVVRSRAGDVSGSKDRITFYRSGKVLAPVTNTFCPLPCVARDKESKASTQVAEKTTATQASVAAAPDAFDWSTLARHILLAGMLLPSLYLDKRQIRRILVWLGISFVLERNVMQSRLISTLFQSLIFQPEKSFYARQLDSTIPRALNDIVRRVPHILNGIGMDDTVFEKCFPDHTSRTDVPCFTVARRKAVPSQTQDGASSSSPSAEFLEFKAYLTQTERDDILINLARLLNTIASASPDPTFVTDNLSVFAGYVSSMAIACAATTNHAVSDAVAGAFNSIFALVAGEGEDTLRKLQAGVCTRTFGALSNDSIAVRARVVGAFPGDCEEISAVGRWLAWYALTEDVARAQTEIKAASPPPDGVAEVVPSSDPCADDGEDDSKGGLGKAESESRRRIQFESLSLDLEMLAKAIDARDPNSPFRIAPATVERLADEESSPSTPRPGSVDTADARSSTSFETILAATQLVSLCLRDLPLHMCSFTPTTPTPSQPHADSAAGKWTKALRHALEPYSSMNPQLDETRIAALQNIVERLAGVNGRIRDDRGNVILQTLAKDRLLMLCHALEYELEVFSGKGEVRGSFIK</sequence>
<dbReference type="eggNOG" id="ENOG502RDI0">
    <property type="taxonomic scope" value="Eukaryota"/>
</dbReference>
<evidence type="ECO:0000313" key="2">
    <source>
        <dbReference type="EMBL" id="GAC92961.1"/>
    </source>
</evidence>
<feature type="compositionally biased region" description="Low complexity" evidence="1">
    <location>
        <begin position="30"/>
        <end position="40"/>
    </location>
</feature>
<reference evidence="3" key="1">
    <citation type="journal article" date="2013" name="Genome Announc.">
        <title>Draft genome sequence of the basidiomycetous yeast-like fungus Pseudozyma hubeiensis SY62, which produces an abundant amount of the biosurfactant mannosylerythritol lipids.</title>
        <authorList>
            <person name="Konishi M."/>
            <person name="Hatada Y."/>
            <person name="Horiuchi J."/>
        </authorList>
    </citation>
    <scope>NUCLEOTIDE SEQUENCE [LARGE SCALE GENOMIC DNA]</scope>
    <source>
        <strain evidence="3">SY62</strain>
    </source>
</reference>
<accession>R9NWR4</accession>
<dbReference type="HOGENOM" id="CLU_345857_0_0_1"/>
<feature type="region of interest" description="Disordered" evidence="1">
    <location>
        <begin position="170"/>
        <end position="210"/>
    </location>
</feature>
<protein>
    <submittedName>
        <fullName evidence="2">Mg-transporting ATPase</fullName>
    </submittedName>
</protein>
<feature type="compositionally biased region" description="Low complexity" evidence="1">
    <location>
        <begin position="193"/>
        <end position="204"/>
    </location>
</feature>
<dbReference type="AlphaFoldDB" id="R9NWR4"/>
<gene>
    <name evidence="2" type="ORF">PHSY_000521</name>
</gene>